<evidence type="ECO:0000313" key="2">
    <source>
        <dbReference type="Proteomes" id="UP000004358"/>
    </source>
</evidence>
<reference evidence="1 2" key="1">
    <citation type="submission" date="2006-02" db="EMBL/GenBank/DDBJ databases">
        <authorList>
            <person name="Amann R."/>
            <person name="Ferriera S."/>
            <person name="Johnson J."/>
            <person name="Kravitz S."/>
            <person name="Halpern A."/>
            <person name="Remington K."/>
            <person name="Beeson K."/>
            <person name="Tran B."/>
            <person name="Rogers Y.-H."/>
            <person name="Friedman R."/>
            <person name="Venter J.C."/>
        </authorList>
    </citation>
    <scope>NUCLEOTIDE SEQUENCE [LARGE SCALE GENOMIC DNA]</scope>
    <source>
        <strain evidence="1 2">DSM 3645</strain>
    </source>
</reference>
<dbReference type="HOGENOM" id="CLU_3388288_0_0_0"/>
<organism evidence="1 2">
    <name type="scientific">Blastopirellula marina DSM 3645</name>
    <dbReference type="NCBI Taxonomy" id="314230"/>
    <lineage>
        <taxon>Bacteria</taxon>
        <taxon>Pseudomonadati</taxon>
        <taxon>Planctomycetota</taxon>
        <taxon>Planctomycetia</taxon>
        <taxon>Pirellulales</taxon>
        <taxon>Pirellulaceae</taxon>
        <taxon>Blastopirellula</taxon>
    </lineage>
</organism>
<dbReference type="AlphaFoldDB" id="A4A0X5"/>
<comment type="caution">
    <text evidence="1">The sequence shown here is derived from an EMBL/GenBank/DDBJ whole genome shotgun (WGS) entry which is preliminary data.</text>
</comment>
<protein>
    <submittedName>
        <fullName evidence="1">Uncharacterized protein</fullName>
    </submittedName>
</protein>
<dbReference type="STRING" id="314230.DSM3645_08101"/>
<name>A4A0X5_9BACT</name>
<dbReference type="Proteomes" id="UP000004358">
    <property type="component" value="Unassembled WGS sequence"/>
</dbReference>
<accession>A4A0X5</accession>
<evidence type="ECO:0000313" key="1">
    <source>
        <dbReference type="EMBL" id="EAQ77546.1"/>
    </source>
</evidence>
<dbReference type="EMBL" id="AANZ01000031">
    <property type="protein sequence ID" value="EAQ77546.1"/>
    <property type="molecule type" value="Genomic_DNA"/>
</dbReference>
<gene>
    <name evidence="1" type="ORF">DSM3645_08101</name>
</gene>
<sequence>MHAKRMIGMTGLMRFAYLVETFSHIPLRPGAS</sequence>
<proteinExistence type="predicted"/>